<reference evidence="7 8" key="1">
    <citation type="submission" date="2015-01" db="EMBL/GenBank/DDBJ databases">
        <title>The Genome Sequence of Exophiala mesophila CBS40295.</title>
        <authorList>
            <consortium name="The Broad Institute Genomics Platform"/>
            <person name="Cuomo C."/>
            <person name="de Hoog S."/>
            <person name="Gorbushina A."/>
            <person name="Stielow B."/>
            <person name="Teixiera M."/>
            <person name="Abouelleil A."/>
            <person name="Chapman S.B."/>
            <person name="Priest M."/>
            <person name="Young S.K."/>
            <person name="Wortman J."/>
            <person name="Nusbaum C."/>
            <person name="Birren B."/>
        </authorList>
    </citation>
    <scope>NUCLEOTIDE SEQUENCE [LARGE SCALE GENOMIC DNA]</scope>
    <source>
        <strain evidence="7 8">CBS 40295</strain>
    </source>
</reference>
<comment type="subcellular location">
    <subcellularLocation>
        <location evidence="1">Nucleus</location>
    </subcellularLocation>
</comment>
<dbReference type="GO" id="GO:0006364">
    <property type="term" value="P:rRNA processing"/>
    <property type="evidence" value="ECO:0007669"/>
    <property type="project" value="TreeGrafter"/>
</dbReference>
<evidence type="ECO:0000256" key="4">
    <source>
        <dbReference type="ARBA" id="ARBA00023242"/>
    </source>
</evidence>
<dbReference type="OrthoDB" id="20900at2759"/>
<dbReference type="PANTHER" id="PTHR34105">
    <property type="entry name" value="PROLINE-, GLUTAMIC ACID- AND LEUCINE-RICH PROTEIN 1"/>
    <property type="match status" value="1"/>
</dbReference>
<protein>
    <recommendedName>
        <fullName evidence="3">Pre-rRNA-processing protein RIX1</fullName>
    </recommendedName>
</protein>
<evidence type="ECO:0000256" key="3">
    <source>
        <dbReference type="ARBA" id="ARBA00021502"/>
    </source>
</evidence>
<dbReference type="InterPro" id="IPR011989">
    <property type="entry name" value="ARM-like"/>
</dbReference>
<dbReference type="Proteomes" id="UP000054302">
    <property type="component" value="Unassembled WGS sequence"/>
</dbReference>
<evidence type="ECO:0000256" key="2">
    <source>
        <dbReference type="ARBA" id="ARBA00010511"/>
    </source>
</evidence>
<feature type="region of interest" description="Disordered" evidence="5">
    <location>
        <begin position="720"/>
        <end position="770"/>
    </location>
</feature>
<sequence length="770" mass="84482">MQHDGSLRSAIHRLTVTPVDDLPRISSFLASSLANHDLEKLFLDSKENASIVTGHRLKTRVTSLLQDRNPSGRSSASILIKTLIDNGGPQLLASSAPWARGLLSCLNKSDTPEVKKLYLTTITRLFVLTQDQPSLVREITTPLLPTLISACLNLIRPMTINTTEGKTILVASPLLDTVLECWLRLLPHHPTVFRPFVNRIKPICLSLLSKDDSTETSIVLGTELLCSLISCAPKAAIVQEWTQASSSLIQSIHDISNQVLRGVIEEHQSNDPSLLTSLTRRDLSKPPEQSNTDKLGMGGWVGITSGCARLSKLLAWLQCLISTPTSQAVPVRLGMIVDTISRLMDLTVADSKAQGGSRLKFHSEVSREEKEELLLNLPRLHVSCLCLLQTAISTYGQATLPLYEIIINQILELTGTMMFHVKVREASYDLMRAILETMSPQHLDVDRKAFSNLINSCCGDLKSGHAEFSNESTDQVKDISFSATATKGTALSSFNHHTSIYQAAWKLLPIALGPPAYMLLTRQVRIEADRLSILLNHREAMLASVMNPVISKNGKATNASILPFLARSSPNLPAVEALLRPRFPIRPVQVSEPSTNQRTGDSHTSEDVSNTFVHSNGQGTENKDQEVPAIDVQVPPAEDVHRAKSPLKRPLEETNPRLPSLFSATPAGEEPESKKPRSENDTIKSAMITIQGDSQDGKEIYSTAASDFTSQVQTEEVLVPASQLIGQPNNTPLNAQQGRNMEIADSDESDFEIPTIDPEMDTDEEEDDED</sequence>
<dbReference type="STRING" id="212818.A0A0D1ZXS3"/>
<proteinExistence type="inferred from homology"/>
<dbReference type="VEuPathDB" id="FungiDB:PV10_06159"/>
<keyword evidence="8" id="KW-1185">Reference proteome</keyword>
<dbReference type="SUPFAM" id="SSF48371">
    <property type="entry name" value="ARM repeat"/>
    <property type="match status" value="1"/>
</dbReference>
<dbReference type="Pfam" id="PF08167">
    <property type="entry name" value="RIX1"/>
    <property type="match status" value="1"/>
</dbReference>
<keyword evidence="4" id="KW-0539">Nucleus</keyword>
<dbReference type="PANTHER" id="PTHR34105:SF1">
    <property type="entry name" value="PROLINE-, GLUTAMIC ACID- AND LEUCINE-RICH PROTEIN 1"/>
    <property type="match status" value="1"/>
</dbReference>
<dbReference type="AlphaFoldDB" id="A0A0D1ZXS3"/>
<organism evidence="7 8">
    <name type="scientific">Exophiala mesophila</name>
    <name type="common">Black yeast-like fungus</name>
    <dbReference type="NCBI Taxonomy" id="212818"/>
    <lineage>
        <taxon>Eukaryota</taxon>
        <taxon>Fungi</taxon>
        <taxon>Dikarya</taxon>
        <taxon>Ascomycota</taxon>
        <taxon>Pezizomycotina</taxon>
        <taxon>Eurotiomycetes</taxon>
        <taxon>Chaetothyriomycetidae</taxon>
        <taxon>Chaetothyriales</taxon>
        <taxon>Herpotrichiellaceae</taxon>
        <taxon>Exophiala</taxon>
    </lineage>
</organism>
<dbReference type="RefSeq" id="XP_016223217.1">
    <property type="nucleotide sequence ID" value="XM_016370924.1"/>
</dbReference>
<accession>A0A0D1ZXS3</accession>
<feature type="region of interest" description="Disordered" evidence="5">
    <location>
        <begin position="275"/>
        <end position="296"/>
    </location>
</feature>
<evidence type="ECO:0000259" key="6">
    <source>
        <dbReference type="Pfam" id="PF08167"/>
    </source>
</evidence>
<name>A0A0D1ZXS3_EXOME</name>
<dbReference type="InterPro" id="IPR012583">
    <property type="entry name" value="RIX1_N"/>
</dbReference>
<gene>
    <name evidence="7" type="ORF">PV10_06159</name>
</gene>
<dbReference type="HOGENOM" id="CLU_016392_1_0_1"/>
<evidence type="ECO:0000313" key="8">
    <source>
        <dbReference type="Proteomes" id="UP000054302"/>
    </source>
</evidence>
<dbReference type="GeneID" id="27324004"/>
<dbReference type="OMA" id="GGWEILR"/>
<feature type="compositionally biased region" description="Polar residues" evidence="5">
    <location>
        <begin position="724"/>
        <end position="739"/>
    </location>
</feature>
<evidence type="ECO:0000256" key="1">
    <source>
        <dbReference type="ARBA" id="ARBA00004123"/>
    </source>
</evidence>
<dbReference type="Gene3D" id="1.25.10.10">
    <property type="entry name" value="Leucine-rich Repeat Variant"/>
    <property type="match status" value="1"/>
</dbReference>
<feature type="compositionally biased region" description="Acidic residues" evidence="5">
    <location>
        <begin position="758"/>
        <end position="770"/>
    </location>
</feature>
<dbReference type="InterPro" id="IPR016024">
    <property type="entry name" value="ARM-type_fold"/>
</dbReference>
<dbReference type="GO" id="GO:0005634">
    <property type="term" value="C:nucleus"/>
    <property type="evidence" value="ECO:0007669"/>
    <property type="project" value="UniProtKB-SubCell"/>
</dbReference>
<dbReference type="EMBL" id="KN847523">
    <property type="protein sequence ID" value="KIV91643.1"/>
    <property type="molecule type" value="Genomic_DNA"/>
</dbReference>
<feature type="compositionally biased region" description="Polar residues" evidence="5">
    <location>
        <begin position="607"/>
        <end position="620"/>
    </location>
</feature>
<evidence type="ECO:0000313" key="7">
    <source>
        <dbReference type="EMBL" id="KIV91643.1"/>
    </source>
</evidence>
<feature type="compositionally biased region" description="Basic and acidic residues" evidence="5">
    <location>
        <begin position="671"/>
        <end position="682"/>
    </location>
</feature>
<comment type="similarity">
    <text evidence="2">Belongs to the RIX1/PELP1 family.</text>
</comment>
<feature type="domain" description="Pre-rRNA-processing protein RIX1 N-terminal" evidence="6">
    <location>
        <begin position="7"/>
        <end position="213"/>
    </location>
</feature>
<evidence type="ECO:0000256" key="5">
    <source>
        <dbReference type="SAM" id="MobiDB-lite"/>
    </source>
</evidence>
<feature type="region of interest" description="Disordered" evidence="5">
    <location>
        <begin position="588"/>
        <end position="684"/>
    </location>
</feature>